<sequence length="752" mass="82342">MNWTGGSLQRTKKANAGVLQQQRAYFAKARTHLQNATNSPIAPFYPDYLRESEHPGLSRMSSFGSGSVRHTGHSARLRSGRMVPDLTLNDACPTMGYYREPPHRLSLGRSVESPPAWSHDPQGTKQVRRHELLHGRLGHVEENDHQTDFPGRKRKATKTSPEVQLLEAKRKRLLAQQDWVGIDPSKPVSLRFLPSKEKEKIGKRRRKSRSHCAILRKRKDDEFGRGQPHAAGEAFARPFGCGAMRDKDEDIKIRIGADALTDTYSTQADEHAQSHASSDPMLFDQESPPALQHPEKLDSASPVNLQLHAACDASEQITYGPLAPLTGENAHYCPIDWHHGRPPGRDASEQGMLACSPLELHAQHAAVEPKPVENSTPGYRLTHCGHGDARPLRLIFGGPAGGRTRIAPGNDEIGETQTFDESDLATMSRTEHMHQANIAMEQSRAEEASAIPTIVDEEPWKRYLAIFDGTSSHSDTAAQPGNSTLQAISIARNDSEAAANWSQYATASRSDGSRASPSSISASLPSLERGVGRRTWAHSFDTDTNCQGVKNQTTLQTLDDDELNWRAFVFGSEDQSSVQSAHDVARGNLPDYSEDASSMYLGHSVAVGTISPRPANTAVRFASYVRHDAQKLAPPAPPRFRSARSPAFHGRIELSSGEQGPAEKAFERRSATYATLANNASCDLVSSRVVGATTTSRSTLERLTRARAPCYPPGTTSSGGRNVIRNFRGSCSFYDIPASDDEALDIVDPNKR</sequence>
<dbReference type="AlphaFoldDB" id="A0A6S6W137"/>
<protein>
    <submittedName>
        <fullName evidence="2">Uncharacterized protein</fullName>
    </submittedName>
</protein>
<feature type="region of interest" description="Disordered" evidence="1">
    <location>
        <begin position="265"/>
        <end position="298"/>
    </location>
</feature>
<dbReference type="EMBL" id="HG992980">
    <property type="protein sequence ID" value="CAE7033316.1"/>
    <property type="molecule type" value="Genomic_DNA"/>
</dbReference>
<evidence type="ECO:0000313" key="2">
    <source>
        <dbReference type="EMBL" id="CAE7033316.1"/>
    </source>
</evidence>
<proteinExistence type="predicted"/>
<organism evidence="2 3">
    <name type="scientific">Pyrenophora teres f. teres</name>
    <dbReference type="NCBI Taxonomy" id="97479"/>
    <lineage>
        <taxon>Eukaryota</taxon>
        <taxon>Fungi</taxon>
        <taxon>Dikarya</taxon>
        <taxon>Ascomycota</taxon>
        <taxon>Pezizomycotina</taxon>
        <taxon>Dothideomycetes</taxon>
        <taxon>Pleosporomycetidae</taxon>
        <taxon>Pleosporales</taxon>
        <taxon>Pleosporineae</taxon>
        <taxon>Pleosporaceae</taxon>
        <taxon>Pyrenophora</taxon>
    </lineage>
</organism>
<evidence type="ECO:0000256" key="1">
    <source>
        <dbReference type="SAM" id="MobiDB-lite"/>
    </source>
</evidence>
<feature type="region of interest" description="Disordered" evidence="1">
    <location>
        <begin position="136"/>
        <end position="161"/>
    </location>
</feature>
<feature type="region of interest" description="Disordered" evidence="1">
    <location>
        <begin position="507"/>
        <end position="527"/>
    </location>
</feature>
<name>A0A6S6W137_9PLEO</name>
<feature type="compositionally biased region" description="Basic and acidic residues" evidence="1">
    <location>
        <begin position="136"/>
        <end position="151"/>
    </location>
</feature>
<feature type="compositionally biased region" description="Low complexity" evidence="1">
    <location>
        <begin position="508"/>
        <end position="527"/>
    </location>
</feature>
<evidence type="ECO:0000313" key="3">
    <source>
        <dbReference type="Proteomes" id="UP000472372"/>
    </source>
</evidence>
<reference evidence="2" key="1">
    <citation type="submission" date="2021-02" db="EMBL/GenBank/DDBJ databases">
        <authorList>
            <person name="Syme A R."/>
            <person name="Syme A R."/>
            <person name="Moolhuijzen P."/>
        </authorList>
    </citation>
    <scope>NUCLEOTIDE SEQUENCE</scope>
    <source>
        <strain evidence="2">W1-1</strain>
    </source>
</reference>
<gene>
    <name evidence="2" type="ORF">PTTW11_05187</name>
</gene>
<accession>A0A6S6W137</accession>
<dbReference type="Proteomes" id="UP000472372">
    <property type="component" value="Chromosome 4"/>
</dbReference>